<keyword evidence="4" id="KW-1185">Reference proteome</keyword>
<gene>
    <name evidence="3" type="ORF">HCN08_26380</name>
</gene>
<feature type="region of interest" description="Disordered" evidence="1">
    <location>
        <begin position="70"/>
        <end position="91"/>
    </location>
</feature>
<protein>
    <submittedName>
        <fullName evidence="3">Uncharacterized protein</fullName>
    </submittedName>
</protein>
<feature type="compositionally biased region" description="Basic and acidic residues" evidence="1">
    <location>
        <begin position="72"/>
        <end position="91"/>
    </location>
</feature>
<dbReference type="EMBL" id="JAATEJ010000025">
    <property type="protein sequence ID" value="NJP46907.1"/>
    <property type="molecule type" value="Genomic_DNA"/>
</dbReference>
<accession>A0ABX0ZVD1</accession>
<evidence type="ECO:0000256" key="2">
    <source>
        <dbReference type="SAM" id="Phobius"/>
    </source>
</evidence>
<feature type="transmembrane region" description="Helical" evidence="2">
    <location>
        <begin position="12"/>
        <end position="38"/>
    </location>
</feature>
<keyword evidence="2" id="KW-0472">Membrane</keyword>
<comment type="caution">
    <text evidence="3">The sequence shown here is derived from an EMBL/GenBank/DDBJ whole genome shotgun (WGS) entry which is preliminary data.</text>
</comment>
<evidence type="ECO:0000313" key="3">
    <source>
        <dbReference type="EMBL" id="NJP46907.1"/>
    </source>
</evidence>
<proteinExistence type="predicted"/>
<organism evidence="3 4">
    <name type="scientific">Actinacidiphila epipremni</name>
    <dbReference type="NCBI Taxonomy" id="2053013"/>
    <lineage>
        <taxon>Bacteria</taxon>
        <taxon>Bacillati</taxon>
        <taxon>Actinomycetota</taxon>
        <taxon>Actinomycetes</taxon>
        <taxon>Kitasatosporales</taxon>
        <taxon>Streptomycetaceae</taxon>
        <taxon>Actinacidiphila</taxon>
    </lineage>
</organism>
<name>A0ABX0ZVD1_9ACTN</name>
<keyword evidence="2" id="KW-0812">Transmembrane</keyword>
<sequence length="91" mass="9227">MDIGKGLEHLAAMFALIVLGSVVATLCLVALALCLIALGARLLHRRRRPAPPGAEAVAGPEAEVTGAVAAVEPDRGGEHGARARRDAGGRA</sequence>
<dbReference type="RefSeq" id="WP_167985754.1">
    <property type="nucleotide sequence ID" value="NZ_JAATEJ010000025.1"/>
</dbReference>
<reference evidence="3 4" key="1">
    <citation type="submission" date="2020-03" db="EMBL/GenBank/DDBJ databases">
        <title>WGS of actinomycetes isolated from Thailand.</title>
        <authorList>
            <person name="Thawai C."/>
        </authorList>
    </citation>
    <scope>NUCLEOTIDE SEQUENCE [LARGE SCALE GENOMIC DNA]</scope>
    <source>
        <strain evidence="3 4">PRB2-1</strain>
    </source>
</reference>
<keyword evidence="2" id="KW-1133">Transmembrane helix</keyword>
<evidence type="ECO:0000256" key="1">
    <source>
        <dbReference type="SAM" id="MobiDB-lite"/>
    </source>
</evidence>
<evidence type="ECO:0000313" key="4">
    <source>
        <dbReference type="Proteomes" id="UP000734511"/>
    </source>
</evidence>
<dbReference type="Proteomes" id="UP000734511">
    <property type="component" value="Unassembled WGS sequence"/>
</dbReference>